<keyword evidence="2" id="KW-0812">Transmembrane</keyword>
<protein>
    <submittedName>
        <fullName evidence="7">BamA/TamA family outer membrane protein</fullName>
    </submittedName>
</protein>
<keyword evidence="5" id="KW-0998">Cell outer membrane</keyword>
<sequence>MKKVLYYIILVLIISSCSTVKHVPENEYLLDKVDIHNTARNIPKERFAPYMKQNPNIQIFGMFKFHLWLYNLAGKDTTKGFNKWLQRIGEEPVLYDDFLSGQTMSQLELFMHNKGYYHADVDTVVKYRKKKAKVKYVIEAGKQFVLEHVGYRAEDTTIQRLVEEDLENSILKEGGPFDVSMHDAERERITKYLRDRGYFSFSKEFIYFKADSTLGGNRVVDSVLIKNASAEVAKNRDSSFVHPIYRIHNVYFRTNFDPHRALNEKESYYDQYDTLKYGDFQFMYIDKLKVKPEVLVNSTYITPGQLFQANLVDKTKNLLSSLRLYRFINIRFEEVQGATSTVDGSRLLNCFIQLVPAKFQSYSIDVEGLNSSGNLGAGGNLEYQHKNLFKGAEEFTFNIRGSMQNQLNRQSEQFNTTEFGVESRIIFPKFWMPFQIKKFRQRFNPKTSLSVAYNYQKRPDYTRTIANGKISYLWNSSKRVSHQVTPLGVNFVLIPTVDNDFLQDIEGTFLGYSYQDHLITNTSYSFVYNQQEVEKRKDFLYVNWNLEEAGNFLNLWSSSISKKNPEGYNEILGIRYAQYVQSDIDLRYHHYLNKINSMAYRFYLGVGYPYGNYDVLPFEKRYFSGGANSIRAWPVRGIGPGSYDSQDADYYNQTGDIKLEFNIEYRFKLFWILESALFLDVGNIYTIRKDISPEGGLFEFNNFTSKLAVGTGLGLRFDFKYFIFRLDSGMKLRNPVEEKGHRWIPTNRKYTWDDFAMNFAIGYPF</sequence>
<feature type="domain" description="Bacterial surface antigen (D15)" evidence="6">
    <location>
        <begin position="378"/>
        <end position="753"/>
    </location>
</feature>
<evidence type="ECO:0000256" key="5">
    <source>
        <dbReference type="ARBA" id="ARBA00023237"/>
    </source>
</evidence>
<keyword evidence="8" id="KW-1185">Reference proteome</keyword>
<dbReference type="Proteomes" id="UP001209229">
    <property type="component" value="Unassembled WGS sequence"/>
</dbReference>
<dbReference type="InterPro" id="IPR039910">
    <property type="entry name" value="D15-like"/>
</dbReference>
<dbReference type="PANTHER" id="PTHR12815">
    <property type="entry name" value="SORTING AND ASSEMBLY MACHINERY SAMM50 PROTEIN FAMILY MEMBER"/>
    <property type="match status" value="1"/>
</dbReference>
<evidence type="ECO:0000313" key="7">
    <source>
        <dbReference type="EMBL" id="MCW3786215.1"/>
    </source>
</evidence>
<dbReference type="EMBL" id="JAPDPJ010000011">
    <property type="protein sequence ID" value="MCW3786215.1"/>
    <property type="molecule type" value="Genomic_DNA"/>
</dbReference>
<dbReference type="GO" id="GO:0019867">
    <property type="term" value="C:outer membrane"/>
    <property type="evidence" value="ECO:0007669"/>
    <property type="project" value="InterPro"/>
</dbReference>
<evidence type="ECO:0000256" key="4">
    <source>
        <dbReference type="ARBA" id="ARBA00023136"/>
    </source>
</evidence>
<gene>
    <name evidence="7" type="ORF">OM075_07045</name>
</gene>
<dbReference type="Pfam" id="PF01103">
    <property type="entry name" value="Omp85"/>
    <property type="match status" value="1"/>
</dbReference>
<evidence type="ECO:0000259" key="6">
    <source>
        <dbReference type="Pfam" id="PF01103"/>
    </source>
</evidence>
<dbReference type="AlphaFoldDB" id="A0AAE3M3N5"/>
<comment type="caution">
    <text evidence="7">The sequence shown here is derived from an EMBL/GenBank/DDBJ whole genome shotgun (WGS) entry which is preliminary data.</text>
</comment>
<organism evidence="7 8">
    <name type="scientific">Plebeiibacterium sediminum</name>
    <dbReference type="NCBI Taxonomy" id="2992112"/>
    <lineage>
        <taxon>Bacteria</taxon>
        <taxon>Pseudomonadati</taxon>
        <taxon>Bacteroidota</taxon>
        <taxon>Bacteroidia</taxon>
        <taxon>Marinilabiliales</taxon>
        <taxon>Marinilabiliaceae</taxon>
        <taxon>Plebeiibacterium</taxon>
    </lineage>
</organism>
<accession>A0AAE3M3N5</accession>
<dbReference type="PROSITE" id="PS51257">
    <property type="entry name" value="PROKAR_LIPOPROTEIN"/>
    <property type="match status" value="1"/>
</dbReference>
<proteinExistence type="predicted"/>
<dbReference type="Gene3D" id="2.40.160.50">
    <property type="entry name" value="membrane protein fhac: a member of the omp85/tpsb transporter family"/>
    <property type="match status" value="1"/>
</dbReference>
<evidence type="ECO:0000256" key="3">
    <source>
        <dbReference type="ARBA" id="ARBA00022729"/>
    </source>
</evidence>
<keyword evidence="3" id="KW-0732">Signal</keyword>
<evidence type="ECO:0000256" key="1">
    <source>
        <dbReference type="ARBA" id="ARBA00004370"/>
    </source>
</evidence>
<reference evidence="7" key="1">
    <citation type="submission" date="2022-10" db="EMBL/GenBank/DDBJ databases">
        <authorList>
            <person name="Yu W.X."/>
        </authorList>
    </citation>
    <scope>NUCLEOTIDE SEQUENCE</scope>
    <source>
        <strain evidence="7">AAT</strain>
    </source>
</reference>
<evidence type="ECO:0000256" key="2">
    <source>
        <dbReference type="ARBA" id="ARBA00022692"/>
    </source>
</evidence>
<keyword evidence="4" id="KW-0472">Membrane</keyword>
<name>A0AAE3M3N5_9BACT</name>
<evidence type="ECO:0000313" key="8">
    <source>
        <dbReference type="Proteomes" id="UP001209229"/>
    </source>
</evidence>
<dbReference type="InterPro" id="IPR000184">
    <property type="entry name" value="Bac_surfAg_D15"/>
</dbReference>
<comment type="subcellular location">
    <subcellularLocation>
        <location evidence="1">Membrane</location>
    </subcellularLocation>
</comment>
<dbReference type="PANTHER" id="PTHR12815:SF47">
    <property type="entry name" value="TRANSLOCATION AND ASSEMBLY MODULE SUBUNIT TAMA"/>
    <property type="match status" value="1"/>
</dbReference>